<dbReference type="GO" id="GO:0070006">
    <property type="term" value="F:metalloaminopeptidase activity"/>
    <property type="evidence" value="ECO:0007669"/>
    <property type="project" value="UniProtKB-UniRule"/>
</dbReference>
<evidence type="ECO:0000313" key="9">
    <source>
        <dbReference type="EMBL" id="OGY98667.1"/>
    </source>
</evidence>
<feature type="binding site" evidence="6">
    <location>
        <position position="181"/>
    </location>
    <ligand>
        <name>substrate</name>
    </ligand>
</feature>
<dbReference type="InterPro" id="IPR002467">
    <property type="entry name" value="Pept_M24A_MAP1"/>
</dbReference>
<dbReference type="GO" id="GO:0005829">
    <property type="term" value="C:cytosol"/>
    <property type="evidence" value="ECO:0007669"/>
    <property type="project" value="TreeGrafter"/>
</dbReference>
<evidence type="ECO:0000256" key="2">
    <source>
        <dbReference type="ARBA" id="ARBA00022438"/>
    </source>
</evidence>
<feature type="binding site" evidence="6">
    <location>
        <position position="174"/>
    </location>
    <ligand>
        <name>a divalent metal cation</name>
        <dbReference type="ChEBI" id="CHEBI:60240"/>
        <label>2</label>
        <note>catalytic</note>
    </ligand>
</feature>
<evidence type="ECO:0000256" key="6">
    <source>
        <dbReference type="HAMAP-Rule" id="MF_01974"/>
    </source>
</evidence>
<evidence type="ECO:0000313" key="10">
    <source>
        <dbReference type="Proteomes" id="UP000179059"/>
    </source>
</evidence>
<dbReference type="Proteomes" id="UP000179059">
    <property type="component" value="Unassembled WGS sequence"/>
</dbReference>
<keyword evidence="5 6" id="KW-0378">Hydrolase</keyword>
<dbReference type="AlphaFoldDB" id="A0A1G2CE11"/>
<keyword evidence="2 6" id="KW-0031">Aminopeptidase</keyword>
<feature type="binding site" evidence="6">
    <location>
        <position position="237"/>
    </location>
    <ligand>
        <name>a divalent metal cation</name>
        <dbReference type="ChEBI" id="CHEBI:60240"/>
        <label>2</label>
        <note>catalytic</note>
    </ligand>
</feature>
<dbReference type="CDD" id="cd01086">
    <property type="entry name" value="MetAP1"/>
    <property type="match status" value="1"/>
</dbReference>
<dbReference type="STRING" id="1798647.A2855_01405"/>
<gene>
    <name evidence="6" type="primary">map</name>
    <name evidence="9" type="ORF">A2855_01405</name>
</gene>
<dbReference type="Gene3D" id="3.90.230.10">
    <property type="entry name" value="Creatinase/methionine aminopeptidase superfamily"/>
    <property type="match status" value="1"/>
</dbReference>
<feature type="binding site" evidence="6">
    <location>
        <position position="83"/>
    </location>
    <ligand>
        <name>substrate</name>
    </ligand>
</feature>
<comment type="function">
    <text evidence="1 6">Removes the N-terminal methionine from nascent proteins. The N-terminal methionine is often cleaved when the second residue in the primary sequence is small and uncharged (Met-Ala-, Cys, Gly, Pro, Ser, Thr, or Val). Requires deformylation of the N(alpha)-formylated initiator methionine before it can be hydrolyzed.</text>
</comment>
<feature type="binding site" evidence="6">
    <location>
        <position position="111"/>
    </location>
    <ligand>
        <name>a divalent metal cation</name>
        <dbReference type="ChEBI" id="CHEBI:60240"/>
        <label>1</label>
    </ligand>
</feature>
<name>A0A1G2CE11_9BACT</name>
<feature type="binding site" evidence="6">
    <location>
        <position position="207"/>
    </location>
    <ligand>
        <name>a divalent metal cation</name>
        <dbReference type="ChEBI" id="CHEBI:60240"/>
        <label>2</label>
        <note>catalytic</note>
    </ligand>
</feature>
<evidence type="ECO:0000256" key="7">
    <source>
        <dbReference type="RuleBase" id="RU003653"/>
    </source>
</evidence>
<dbReference type="PANTHER" id="PTHR43330">
    <property type="entry name" value="METHIONINE AMINOPEPTIDASE"/>
    <property type="match status" value="1"/>
</dbReference>
<dbReference type="GO" id="GO:0004239">
    <property type="term" value="F:initiator methionyl aminopeptidase activity"/>
    <property type="evidence" value="ECO:0007669"/>
    <property type="project" value="UniProtKB-UniRule"/>
</dbReference>
<comment type="cofactor">
    <cofactor evidence="6">
        <name>Co(2+)</name>
        <dbReference type="ChEBI" id="CHEBI:48828"/>
    </cofactor>
    <cofactor evidence="6">
        <name>Zn(2+)</name>
        <dbReference type="ChEBI" id="CHEBI:29105"/>
    </cofactor>
    <cofactor evidence="6">
        <name>Mn(2+)</name>
        <dbReference type="ChEBI" id="CHEBI:29035"/>
    </cofactor>
    <cofactor evidence="6">
        <name>Fe(2+)</name>
        <dbReference type="ChEBI" id="CHEBI:29033"/>
    </cofactor>
    <text evidence="6">Binds 2 divalent metal cations per subunit. Has a high-affinity and a low affinity metal-binding site. The true nature of the physiological cofactor is under debate. The enzyme is active with cobalt, zinc, manganese or divalent iron ions. Most likely, methionine aminopeptidases function as mononuclear Fe(2+)-metalloproteases under physiological conditions, and the catalytically relevant metal-binding site has been assigned to the histidine-containing high-affinity site.</text>
</comment>
<dbReference type="InterPro" id="IPR001714">
    <property type="entry name" value="Pept_M24_MAP"/>
</dbReference>
<evidence type="ECO:0000256" key="4">
    <source>
        <dbReference type="ARBA" id="ARBA00022723"/>
    </source>
</evidence>
<evidence type="ECO:0000259" key="8">
    <source>
        <dbReference type="Pfam" id="PF00557"/>
    </source>
</evidence>
<keyword evidence="4 6" id="KW-0479">Metal-binding</keyword>
<dbReference type="InterPro" id="IPR000994">
    <property type="entry name" value="Pept_M24"/>
</dbReference>
<dbReference type="Pfam" id="PF00557">
    <property type="entry name" value="Peptidase_M24"/>
    <property type="match status" value="1"/>
</dbReference>
<feature type="binding site" evidence="6">
    <location>
        <position position="237"/>
    </location>
    <ligand>
        <name>a divalent metal cation</name>
        <dbReference type="ChEBI" id="CHEBI:60240"/>
        <label>1</label>
    </ligand>
</feature>
<reference evidence="9 10" key="1">
    <citation type="journal article" date="2016" name="Nat. Commun.">
        <title>Thousands of microbial genomes shed light on interconnected biogeochemical processes in an aquifer system.</title>
        <authorList>
            <person name="Anantharaman K."/>
            <person name="Brown C.T."/>
            <person name="Hug L.A."/>
            <person name="Sharon I."/>
            <person name="Castelle C.J."/>
            <person name="Probst A.J."/>
            <person name="Thomas B.C."/>
            <person name="Singh A."/>
            <person name="Wilkins M.J."/>
            <person name="Karaoz U."/>
            <person name="Brodie E.L."/>
            <person name="Williams K.H."/>
            <person name="Hubbard S.S."/>
            <person name="Banfield J.F."/>
        </authorList>
    </citation>
    <scope>NUCLEOTIDE SEQUENCE [LARGE SCALE GENOMIC DNA]</scope>
</reference>
<evidence type="ECO:0000256" key="5">
    <source>
        <dbReference type="ARBA" id="ARBA00022801"/>
    </source>
</evidence>
<dbReference type="SUPFAM" id="SSF55920">
    <property type="entry name" value="Creatinase/aminopeptidase"/>
    <property type="match status" value="1"/>
</dbReference>
<dbReference type="PANTHER" id="PTHR43330:SF27">
    <property type="entry name" value="METHIONINE AMINOPEPTIDASE"/>
    <property type="match status" value="1"/>
</dbReference>
<dbReference type="GO" id="GO:0006508">
    <property type="term" value="P:proteolysis"/>
    <property type="evidence" value="ECO:0007669"/>
    <property type="project" value="UniProtKB-KW"/>
</dbReference>
<protein>
    <recommendedName>
        <fullName evidence="6 7">Methionine aminopeptidase</fullName>
        <shortName evidence="6">MAP</shortName>
        <shortName evidence="6">MetAP</shortName>
        <ecNumber evidence="6 7">3.4.11.18</ecNumber>
    </recommendedName>
    <alternativeName>
        <fullName evidence="6">Peptidase M</fullName>
    </alternativeName>
</protein>
<organism evidence="9 10">
    <name type="scientific">Candidatus Liptonbacteria bacterium RIFCSPHIGHO2_01_FULL_57_28</name>
    <dbReference type="NCBI Taxonomy" id="1798647"/>
    <lineage>
        <taxon>Bacteria</taxon>
        <taxon>Candidatus Liptoniibacteriota</taxon>
    </lineage>
</organism>
<comment type="similarity">
    <text evidence="6">Belongs to the peptidase M24A family. Methionine aminopeptidase type 1 subfamily.</text>
</comment>
<keyword evidence="3 6" id="KW-0645">Protease</keyword>
<dbReference type="GO" id="GO:0046872">
    <property type="term" value="F:metal ion binding"/>
    <property type="evidence" value="ECO:0007669"/>
    <property type="project" value="UniProtKB-UniRule"/>
</dbReference>
<sequence length="253" mass="26971">MVHLKTPAEIEIMAEGGWRLARILTELKKEVRSGTITASLDIRAREFLAASECEAAFLHYKPSGADKAFPAAICVSVNETIIHGIPSDHVLKEGDIVTLDMGLIYDGFYLDAAITVGVGKIDKRAADLLRATREALEAGIKAAKPGKALGDIGAAIQERIERDKFSVAQGLIGHGIGRELHEDPEVFNIGRRGEGEVLQPGMVLAIEPMAAAGKGKVKQLADDTFVTADGSISAHFEHTVAIAKEGPRVLTTS</sequence>
<dbReference type="PRINTS" id="PR00599">
    <property type="entry name" value="MAPEPTIDASE"/>
</dbReference>
<evidence type="ECO:0000256" key="3">
    <source>
        <dbReference type="ARBA" id="ARBA00022670"/>
    </source>
</evidence>
<feature type="binding site" evidence="6">
    <location>
        <position position="100"/>
    </location>
    <ligand>
        <name>a divalent metal cation</name>
        <dbReference type="ChEBI" id="CHEBI:60240"/>
        <label>1</label>
    </ligand>
</feature>
<dbReference type="EC" id="3.4.11.18" evidence="6 7"/>
<dbReference type="EMBL" id="MHKX01000004">
    <property type="protein sequence ID" value="OGY98667.1"/>
    <property type="molecule type" value="Genomic_DNA"/>
</dbReference>
<accession>A0A1G2CE11</accession>
<dbReference type="NCBIfam" id="TIGR00500">
    <property type="entry name" value="met_pdase_I"/>
    <property type="match status" value="1"/>
</dbReference>
<evidence type="ECO:0000256" key="1">
    <source>
        <dbReference type="ARBA" id="ARBA00002521"/>
    </source>
</evidence>
<dbReference type="HAMAP" id="MF_01974">
    <property type="entry name" value="MetAP_1"/>
    <property type="match status" value="1"/>
</dbReference>
<comment type="caution">
    <text evidence="9">The sequence shown here is derived from an EMBL/GenBank/DDBJ whole genome shotgun (WGS) entry which is preliminary data.</text>
</comment>
<feature type="binding site" evidence="6">
    <location>
        <position position="111"/>
    </location>
    <ligand>
        <name>a divalent metal cation</name>
        <dbReference type="ChEBI" id="CHEBI:60240"/>
        <label>2</label>
        <note>catalytic</note>
    </ligand>
</feature>
<proteinExistence type="inferred from homology"/>
<feature type="domain" description="Peptidase M24" evidence="8">
    <location>
        <begin position="21"/>
        <end position="242"/>
    </location>
</feature>
<comment type="subunit">
    <text evidence="6">Monomer.</text>
</comment>
<dbReference type="InterPro" id="IPR036005">
    <property type="entry name" value="Creatinase/aminopeptidase-like"/>
</dbReference>
<comment type="catalytic activity">
    <reaction evidence="6 7">
        <text>Release of N-terminal amino acids, preferentially methionine, from peptides and arylamides.</text>
        <dbReference type="EC" id="3.4.11.18"/>
    </reaction>
</comment>